<organism evidence="3 4">
    <name type="scientific">Zunongwangia profunda (strain DSM 18752 / CCTCC AB 206139 / SM-A87)</name>
    <name type="common">Wangia profunda</name>
    <dbReference type="NCBI Taxonomy" id="655815"/>
    <lineage>
        <taxon>Bacteria</taxon>
        <taxon>Pseudomonadati</taxon>
        <taxon>Bacteroidota</taxon>
        <taxon>Flavobacteriia</taxon>
        <taxon>Flavobacteriales</taxon>
        <taxon>Flavobacteriaceae</taxon>
        <taxon>Zunongwangia</taxon>
    </lineage>
</organism>
<dbReference type="OrthoDB" id="9790710at2"/>
<sequence>MSGILFIIGTYPSYGGTEQVTTYLANQFVAKGYRVAIASFEQPAPELQKDCHDSIRLVALNYPVMSKDNVLKLSNTATEMNLNLIINQWVLPFQTNRLCRRVRNNNSKCKIISVYHNAPNRNARVTDVDIILKNNPNIGLLKKSMLLSKRFIMDSVIRASMHYVYKKSDQYVILSESFRDIFKAYARVANDYKLSIISNPLTIPDEVFDISKKEKIFLYVGRIDYNQKRVQRIIDVWEIVSNKLPEWRLEIVGDGPDKEKLMSRVKEKGIKRISFEGFQNPLDYYKKSSLLLLTSEYEGFGLVIIEGMRYGVVPIVYGSYEAVYDIIQNGETGLITNPPYQQSDIEKAMLKLASDDIQRQRMLHNCMQKSEHFTIDEVVKNWQELFNKLINENRTTNPTF</sequence>
<evidence type="ECO:0000313" key="3">
    <source>
        <dbReference type="EMBL" id="ADF50914.1"/>
    </source>
</evidence>
<dbReference type="GO" id="GO:0016757">
    <property type="term" value="F:glycosyltransferase activity"/>
    <property type="evidence" value="ECO:0007669"/>
    <property type="project" value="InterPro"/>
</dbReference>
<gene>
    <name evidence="3" type="ordered locus">ZPR_0557</name>
</gene>
<dbReference type="InterPro" id="IPR028098">
    <property type="entry name" value="Glyco_trans_4-like_N"/>
</dbReference>
<dbReference type="Pfam" id="PF13439">
    <property type="entry name" value="Glyco_transf_4"/>
    <property type="match status" value="1"/>
</dbReference>
<evidence type="ECO:0000313" key="4">
    <source>
        <dbReference type="Proteomes" id="UP000001654"/>
    </source>
</evidence>
<dbReference type="HOGENOM" id="CLU_009583_0_0_10"/>
<accession>D5BFH0</accession>
<keyword evidence="4" id="KW-1185">Reference proteome</keyword>
<dbReference type="Gene3D" id="3.40.50.2000">
    <property type="entry name" value="Glycogen Phosphorylase B"/>
    <property type="match status" value="2"/>
</dbReference>
<dbReference type="EMBL" id="CP001650">
    <property type="protein sequence ID" value="ADF50914.1"/>
    <property type="molecule type" value="Genomic_DNA"/>
</dbReference>
<evidence type="ECO:0000259" key="1">
    <source>
        <dbReference type="Pfam" id="PF00534"/>
    </source>
</evidence>
<keyword evidence="3" id="KW-0808">Transferase</keyword>
<protein>
    <submittedName>
        <fullName evidence="3">Glycosyl transferase</fullName>
    </submittedName>
</protein>
<dbReference type="CAZy" id="GT4">
    <property type="family name" value="Glycosyltransferase Family 4"/>
</dbReference>
<dbReference type="SUPFAM" id="SSF53756">
    <property type="entry name" value="UDP-Glycosyltransferase/glycogen phosphorylase"/>
    <property type="match status" value="1"/>
</dbReference>
<dbReference type="InterPro" id="IPR001296">
    <property type="entry name" value="Glyco_trans_1"/>
</dbReference>
<dbReference type="AlphaFoldDB" id="D5BFH0"/>
<dbReference type="KEGG" id="zpr:ZPR_0557"/>
<proteinExistence type="predicted"/>
<dbReference type="STRING" id="655815.ZPR_0557"/>
<name>D5BFH0_ZUNPS</name>
<dbReference type="PANTHER" id="PTHR12526">
    <property type="entry name" value="GLYCOSYLTRANSFERASE"/>
    <property type="match status" value="1"/>
</dbReference>
<reference evidence="3 4" key="1">
    <citation type="journal article" date="2010" name="BMC Genomics">
        <title>The complete genome of Zunongwangia profunda SM-A87 reveals its adaptation to the deep-sea environment and ecological role in sedimentary organic nitrogen degradation.</title>
        <authorList>
            <person name="Qin Q.L."/>
            <person name="Zhang X.Y."/>
            <person name="Wang X.M."/>
            <person name="Liu G.M."/>
            <person name="Chen X.L."/>
            <person name="Xie B.B."/>
            <person name="Dang H.Y."/>
            <person name="Zhou B.C."/>
            <person name="Yu J."/>
            <person name="Zhang Y.Z."/>
        </authorList>
    </citation>
    <scope>NUCLEOTIDE SEQUENCE [LARGE SCALE GENOMIC DNA]</scope>
    <source>
        <strain evidence="4">DSM 18752 / CCTCC AB 206139 / SM-A87</strain>
    </source>
</reference>
<dbReference type="Proteomes" id="UP000001654">
    <property type="component" value="Chromosome"/>
</dbReference>
<dbReference type="Pfam" id="PF00534">
    <property type="entry name" value="Glycos_transf_1"/>
    <property type="match status" value="1"/>
</dbReference>
<feature type="domain" description="Glycosyltransferase subfamily 4-like N-terminal" evidence="2">
    <location>
        <begin position="14"/>
        <end position="199"/>
    </location>
</feature>
<dbReference type="eggNOG" id="COG0438">
    <property type="taxonomic scope" value="Bacteria"/>
</dbReference>
<feature type="domain" description="Glycosyl transferase family 1" evidence="1">
    <location>
        <begin position="208"/>
        <end position="362"/>
    </location>
</feature>
<evidence type="ECO:0000259" key="2">
    <source>
        <dbReference type="Pfam" id="PF13439"/>
    </source>
</evidence>
<dbReference type="RefSeq" id="WP_013070067.1">
    <property type="nucleotide sequence ID" value="NC_014041.1"/>
</dbReference>